<gene>
    <name evidence="2" type="ORF">GCM10009681_03530</name>
</gene>
<reference evidence="2 3" key="1">
    <citation type="journal article" date="2019" name="Int. J. Syst. Evol. Microbiol.">
        <title>The Global Catalogue of Microorganisms (GCM) 10K type strain sequencing project: providing services to taxonomists for standard genome sequencing and annotation.</title>
        <authorList>
            <consortium name="The Broad Institute Genomics Platform"/>
            <consortium name="The Broad Institute Genome Sequencing Center for Infectious Disease"/>
            <person name="Wu L."/>
            <person name="Ma J."/>
        </authorList>
    </citation>
    <scope>NUCLEOTIDE SEQUENCE [LARGE SCALE GENOMIC DNA]</scope>
    <source>
        <strain evidence="2 3">JCM 13249</strain>
    </source>
</reference>
<dbReference type="InterPro" id="IPR046156">
    <property type="entry name" value="DUF6158"/>
</dbReference>
<evidence type="ECO:0000256" key="1">
    <source>
        <dbReference type="SAM" id="MobiDB-lite"/>
    </source>
</evidence>
<keyword evidence="3" id="KW-1185">Reference proteome</keyword>
<sequence>MAQLTITARERAMTELEMLLDEVFVGQERLTRDELRRRAVASNVGSETAMAIDGLPEGEYTIDEVQAVISLGRGLPAATDGGIPAEQLDELDLRRELEQLHRTRNDTFLHGSDQALQRHTERTAELEAEYLRRHPEREVDEDRLRSGARSRDGQPA</sequence>
<dbReference type="Pfam" id="PF19655">
    <property type="entry name" value="DUF6158"/>
    <property type="match status" value="1"/>
</dbReference>
<proteinExistence type="predicted"/>
<organism evidence="2 3">
    <name type="scientific">Luedemannella helvata</name>
    <dbReference type="NCBI Taxonomy" id="349315"/>
    <lineage>
        <taxon>Bacteria</taxon>
        <taxon>Bacillati</taxon>
        <taxon>Actinomycetota</taxon>
        <taxon>Actinomycetes</taxon>
        <taxon>Micromonosporales</taxon>
        <taxon>Micromonosporaceae</taxon>
        <taxon>Luedemannella</taxon>
    </lineage>
</organism>
<feature type="region of interest" description="Disordered" evidence="1">
    <location>
        <begin position="128"/>
        <end position="156"/>
    </location>
</feature>
<dbReference type="EMBL" id="BAAALS010000001">
    <property type="protein sequence ID" value="GAA1736262.1"/>
    <property type="molecule type" value="Genomic_DNA"/>
</dbReference>
<evidence type="ECO:0000313" key="2">
    <source>
        <dbReference type="EMBL" id="GAA1736262.1"/>
    </source>
</evidence>
<protein>
    <submittedName>
        <fullName evidence="2">Uncharacterized protein</fullName>
    </submittedName>
</protein>
<name>A0ABN2JRA2_9ACTN</name>
<comment type="caution">
    <text evidence="2">The sequence shown here is derived from an EMBL/GenBank/DDBJ whole genome shotgun (WGS) entry which is preliminary data.</text>
</comment>
<accession>A0ABN2JRA2</accession>
<dbReference type="Proteomes" id="UP001500655">
    <property type="component" value="Unassembled WGS sequence"/>
</dbReference>
<evidence type="ECO:0000313" key="3">
    <source>
        <dbReference type="Proteomes" id="UP001500655"/>
    </source>
</evidence>